<feature type="domain" description="Probable sensor" evidence="2">
    <location>
        <begin position="39"/>
        <end position="132"/>
    </location>
</feature>
<reference evidence="3 4" key="1">
    <citation type="submission" date="2014-02" db="EMBL/GenBank/DDBJ databases">
        <title>The small core and large imbalanced accessory genome model reveals a collaborative survival strategy of Sorangium cellulosum strains in nature.</title>
        <authorList>
            <person name="Han K."/>
            <person name="Peng R."/>
            <person name="Blom J."/>
            <person name="Li Y.-Z."/>
        </authorList>
    </citation>
    <scope>NUCLEOTIDE SEQUENCE [LARGE SCALE GENOMIC DNA]</scope>
    <source>
        <strain evidence="3 4">So0157-18</strain>
    </source>
</reference>
<evidence type="ECO:0000313" key="3">
    <source>
        <dbReference type="EMBL" id="KYF56535.1"/>
    </source>
</evidence>
<evidence type="ECO:0000313" key="4">
    <source>
        <dbReference type="Proteomes" id="UP000075604"/>
    </source>
</evidence>
<dbReference type="AlphaFoldDB" id="A0A150PLH1"/>
<dbReference type="Proteomes" id="UP000075604">
    <property type="component" value="Unassembled WGS sequence"/>
</dbReference>
<dbReference type="SUPFAM" id="SSF143597">
    <property type="entry name" value="YojJ-like"/>
    <property type="match status" value="1"/>
</dbReference>
<dbReference type="Pfam" id="PF21751">
    <property type="entry name" value="DACNV"/>
    <property type="match status" value="1"/>
</dbReference>
<dbReference type="InterPro" id="IPR036888">
    <property type="entry name" value="DNA_integrity_DisA_N_sf"/>
</dbReference>
<evidence type="ECO:0000256" key="1">
    <source>
        <dbReference type="SAM" id="MobiDB-lite"/>
    </source>
</evidence>
<name>A0A150PLH1_SORCE</name>
<feature type="region of interest" description="Disordered" evidence="1">
    <location>
        <begin position="266"/>
        <end position="298"/>
    </location>
</feature>
<proteinExistence type="predicted"/>
<sequence length="407" mass="44132">MRLKYPADVTAAFLDLQEQPQLTAQTLSCKGKVEPGAAAPPPFAAVLTELIETMFFASMATEEGRLNPVGVVFAGSLADLELDEPAWDLVRFGSAVAFDVEHVANLASACAWPRSFLSVVPLDGSLVIAGLATPHSRRSFELDQLVRVVVPKPGVVAVYRGEWEIVRYERGAVRTWMPKNRPQLDSIERAVLRDLARPQARRVSKYLLRIVEGMVELGRGGLLVVLGPGEGLPQLFGEEGNPFDTEVKRLDPALCLGSAILELSVSAARESQPPSEPRQGDGKEPAAEGAARGPDHRFKSSERLNRLLDLIVRLTTVDGAVVMDHGLDVLAFGAKLPPPRSIISEVYAATPDQRMDVSLSLDARGTRHRAAAAFVAGYPERIAFIVSQDGNAATFQEIEGKVVYWPL</sequence>
<dbReference type="InterPro" id="IPR048551">
    <property type="entry name" value="DACNV"/>
</dbReference>
<dbReference type="Gene3D" id="3.40.1700.10">
    <property type="entry name" value="DNA integrity scanning protein, DisA, N-terminal domain"/>
    <property type="match status" value="1"/>
</dbReference>
<protein>
    <recommendedName>
        <fullName evidence="2">Probable sensor domain-containing protein</fullName>
    </recommendedName>
</protein>
<organism evidence="3 4">
    <name type="scientific">Sorangium cellulosum</name>
    <name type="common">Polyangium cellulosum</name>
    <dbReference type="NCBI Taxonomy" id="56"/>
    <lineage>
        <taxon>Bacteria</taxon>
        <taxon>Pseudomonadati</taxon>
        <taxon>Myxococcota</taxon>
        <taxon>Polyangia</taxon>
        <taxon>Polyangiales</taxon>
        <taxon>Polyangiaceae</taxon>
        <taxon>Sorangium</taxon>
    </lineage>
</organism>
<accession>A0A150PLH1</accession>
<evidence type="ECO:0000259" key="2">
    <source>
        <dbReference type="Pfam" id="PF21751"/>
    </source>
</evidence>
<gene>
    <name evidence="3" type="ORF">BE04_28830</name>
</gene>
<comment type="caution">
    <text evidence="3">The sequence shown here is derived from an EMBL/GenBank/DDBJ whole genome shotgun (WGS) entry which is preliminary data.</text>
</comment>
<dbReference type="EMBL" id="JELX01002103">
    <property type="protein sequence ID" value="KYF56535.1"/>
    <property type="molecule type" value="Genomic_DNA"/>
</dbReference>